<accession>A0A9P3PQ19</accession>
<dbReference type="EMBL" id="BRPK01000007">
    <property type="protein sequence ID" value="GLB39499.1"/>
    <property type="molecule type" value="Genomic_DNA"/>
</dbReference>
<proteinExistence type="predicted"/>
<dbReference type="AlphaFoldDB" id="A0A9P3PQ19"/>
<name>A0A9P3PQ19_LYOSH</name>
<keyword evidence="3" id="KW-1185">Reference proteome</keyword>
<protein>
    <submittedName>
        <fullName evidence="2">Uncharacterized protein</fullName>
    </submittedName>
</protein>
<sequence length="207" mass="21619">MSCPSTASSVSSTVPASAWSRPGRNVVTSKPNAPRLQLASHPLSPPPALARCLTTALHPSGRSTQHAAEGPSYTYLPDRRRIVHGDLKGVKSTKAASLVVTRVPLPFSTPATAHGQPNMPLRLPSLVYVYPRYATRCAPRRPGDPAILVWSSQSSIASMTRAGSVRGQAPGPALADAGTDPEAAKNTVESESESDIYAPVACACSAE</sequence>
<organism evidence="2 3">
    <name type="scientific">Lyophyllum shimeji</name>
    <name type="common">Hon-shimeji</name>
    <name type="synonym">Tricholoma shimeji</name>
    <dbReference type="NCBI Taxonomy" id="47721"/>
    <lineage>
        <taxon>Eukaryota</taxon>
        <taxon>Fungi</taxon>
        <taxon>Dikarya</taxon>
        <taxon>Basidiomycota</taxon>
        <taxon>Agaricomycotina</taxon>
        <taxon>Agaricomycetes</taxon>
        <taxon>Agaricomycetidae</taxon>
        <taxon>Agaricales</taxon>
        <taxon>Tricholomatineae</taxon>
        <taxon>Lyophyllaceae</taxon>
        <taxon>Lyophyllum</taxon>
    </lineage>
</organism>
<evidence type="ECO:0000313" key="2">
    <source>
        <dbReference type="EMBL" id="GLB39499.1"/>
    </source>
</evidence>
<gene>
    <name evidence="2" type="ORF">LshimejAT787_0700090</name>
</gene>
<feature type="region of interest" description="Disordered" evidence="1">
    <location>
        <begin position="163"/>
        <end position="195"/>
    </location>
</feature>
<evidence type="ECO:0000256" key="1">
    <source>
        <dbReference type="SAM" id="MobiDB-lite"/>
    </source>
</evidence>
<comment type="caution">
    <text evidence="2">The sequence shown here is derived from an EMBL/GenBank/DDBJ whole genome shotgun (WGS) entry which is preliminary data.</text>
</comment>
<feature type="compositionally biased region" description="Low complexity" evidence="1">
    <location>
        <begin position="1"/>
        <end position="17"/>
    </location>
</feature>
<dbReference type="Proteomes" id="UP001063166">
    <property type="component" value="Unassembled WGS sequence"/>
</dbReference>
<feature type="region of interest" description="Disordered" evidence="1">
    <location>
        <begin position="1"/>
        <end position="43"/>
    </location>
</feature>
<reference evidence="2" key="1">
    <citation type="submission" date="2022-07" db="EMBL/GenBank/DDBJ databases">
        <title>The genome of Lyophyllum shimeji provides insight into the initial evolution of ectomycorrhizal fungal genome.</title>
        <authorList>
            <person name="Kobayashi Y."/>
            <person name="Shibata T."/>
            <person name="Hirakawa H."/>
            <person name="Shigenobu S."/>
            <person name="Nishiyama T."/>
            <person name="Yamada A."/>
            <person name="Hasebe M."/>
            <person name="Kawaguchi M."/>
        </authorList>
    </citation>
    <scope>NUCLEOTIDE SEQUENCE</scope>
    <source>
        <strain evidence="2">AT787</strain>
    </source>
</reference>
<evidence type="ECO:0000313" key="3">
    <source>
        <dbReference type="Proteomes" id="UP001063166"/>
    </source>
</evidence>